<reference evidence="2 3" key="2">
    <citation type="submission" date="2016-12" db="EMBL/GenBank/DDBJ databases">
        <title>Draft Genome Sequence of Cystobacter ferrugineus Strain Cbfe23.</title>
        <authorList>
            <person name="Akbar S."/>
            <person name="Dowd S.E."/>
            <person name="Stevens D.C."/>
        </authorList>
    </citation>
    <scope>NUCLEOTIDE SEQUENCE [LARGE SCALE GENOMIC DNA]</scope>
    <source>
        <strain evidence="2 3">Cbfe23</strain>
    </source>
</reference>
<dbReference type="OrthoDB" id="276580at2"/>
<dbReference type="PANTHER" id="PTHR39209">
    <property type="match status" value="1"/>
</dbReference>
<dbReference type="Gene3D" id="3.50.40.10">
    <property type="entry name" value="Phenylalanyl-trna Synthetase, Chain B, domain 3"/>
    <property type="match status" value="1"/>
</dbReference>
<dbReference type="InterPro" id="IPR005146">
    <property type="entry name" value="B3/B4_tRNA-bd"/>
</dbReference>
<dbReference type="SUPFAM" id="SSF56037">
    <property type="entry name" value="PheT/TilS domain"/>
    <property type="match status" value="1"/>
</dbReference>
<feature type="domain" description="B3/B4 tRNA-binding" evidence="1">
    <location>
        <begin position="63"/>
        <end position="218"/>
    </location>
</feature>
<dbReference type="InterPro" id="IPR020825">
    <property type="entry name" value="Phe-tRNA_synthase-like_B3/B4"/>
</dbReference>
<dbReference type="Pfam" id="PF03483">
    <property type="entry name" value="B3_4"/>
    <property type="match status" value="1"/>
</dbReference>
<keyword evidence="3" id="KW-1185">Reference proteome</keyword>
<dbReference type="STRING" id="83449.BON30_25305"/>
<dbReference type="GO" id="GO:0003723">
    <property type="term" value="F:RNA binding"/>
    <property type="evidence" value="ECO:0007669"/>
    <property type="project" value="InterPro"/>
</dbReference>
<dbReference type="EMBL" id="MPIN01000006">
    <property type="protein sequence ID" value="OJH38439.1"/>
    <property type="molecule type" value="Genomic_DNA"/>
</dbReference>
<organism evidence="2 3">
    <name type="scientific">Cystobacter ferrugineus</name>
    <dbReference type="NCBI Taxonomy" id="83449"/>
    <lineage>
        <taxon>Bacteria</taxon>
        <taxon>Pseudomonadati</taxon>
        <taxon>Myxococcota</taxon>
        <taxon>Myxococcia</taxon>
        <taxon>Myxococcales</taxon>
        <taxon>Cystobacterineae</taxon>
        <taxon>Archangiaceae</taxon>
        <taxon>Cystobacter</taxon>
    </lineage>
</organism>
<gene>
    <name evidence="2" type="ORF">BON30_25305</name>
</gene>
<dbReference type="SMART" id="SM00873">
    <property type="entry name" value="B3_4"/>
    <property type="match status" value="1"/>
</dbReference>
<dbReference type="PANTHER" id="PTHR39209:SF2">
    <property type="entry name" value="CYTOPLASMIC PROTEIN"/>
    <property type="match status" value="1"/>
</dbReference>
<dbReference type="GO" id="GO:0004826">
    <property type="term" value="F:phenylalanine-tRNA ligase activity"/>
    <property type="evidence" value="ECO:0007669"/>
    <property type="project" value="InterPro"/>
</dbReference>
<evidence type="ECO:0000313" key="2">
    <source>
        <dbReference type="EMBL" id="OJH38439.1"/>
    </source>
</evidence>
<reference evidence="3" key="1">
    <citation type="submission" date="2016-11" db="EMBL/GenBank/DDBJ databases">
        <authorList>
            <person name="Shukria A."/>
            <person name="Stevens D.C."/>
        </authorList>
    </citation>
    <scope>NUCLEOTIDE SEQUENCE [LARGE SCALE GENOMIC DNA]</scope>
    <source>
        <strain evidence="3">Cbfe23</strain>
    </source>
</reference>
<sequence>MYLKVSEEMAQRYPDLRISFITVRGMDNTGESPELVAELREAEAAFRTRVPDANALGEDPRIRAWQEAYQSFKVNPKKFRPSAEALLRRVVKGDPVPWISKAVNAYLLAELSYLLPVGGYDVKGVNGDVTLRLSPGNESFTAIGAAQAETTDAGEVVYADDAKVLTRRWNFRDCDQAKVEAASRDIALFVEAPSATVRTEDLVGLVELIGQKIQRYCGGTIRTGLLDARQTRAIALPFEG</sequence>
<proteinExistence type="predicted"/>
<evidence type="ECO:0000259" key="1">
    <source>
        <dbReference type="SMART" id="SM00873"/>
    </source>
</evidence>
<name>A0A1L9B849_9BACT</name>
<evidence type="ECO:0000313" key="3">
    <source>
        <dbReference type="Proteomes" id="UP000182229"/>
    </source>
</evidence>
<accession>A0A1L9B849</accession>
<dbReference type="Proteomes" id="UP000182229">
    <property type="component" value="Unassembled WGS sequence"/>
</dbReference>
<comment type="caution">
    <text evidence="2">The sequence shown here is derived from an EMBL/GenBank/DDBJ whole genome shotgun (WGS) entry which is preliminary data.</text>
</comment>
<protein>
    <recommendedName>
        <fullName evidence="1">B3/B4 tRNA-binding domain-containing protein</fullName>
    </recommendedName>
</protein>
<dbReference type="AlphaFoldDB" id="A0A1L9B849"/>
<dbReference type="RefSeq" id="WP_071900944.1">
    <property type="nucleotide sequence ID" value="NZ_MPIN01000006.1"/>
</dbReference>